<organism evidence="1 2">
    <name type="scientific">Chara braunii</name>
    <name type="common">Braun's stonewort</name>
    <dbReference type="NCBI Taxonomy" id="69332"/>
    <lineage>
        <taxon>Eukaryota</taxon>
        <taxon>Viridiplantae</taxon>
        <taxon>Streptophyta</taxon>
        <taxon>Charophyceae</taxon>
        <taxon>Charales</taxon>
        <taxon>Characeae</taxon>
        <taxon>Chara</taxon>
    </lineage>
</organism>
<dbReference type="PANTHER" id="PTHR47473:SF1">
    <property type="entry name" value="METHYLTRANSFERASE DOMAIN-CONTAINING PROTEIN"/>
    <property type="match status" value="1"/>
</dbReference>
<dbReference type="STRING" id="69332.A0A388JZD4"/>
<evidence type="ECO:0000313" key="1">
    <source>
        <dbReference type="EMBL" id="GBG63137.1"/>
    </source>
</evidence>
<accession>A0A388JZD4</accession>
<name>A0A388JZD4_CHABU</name>
<dbReference type="Pfam" id="PF11899">
    <property type="entry name" value="DUF3419"/>
    <property type="match status" value="2"/>
</dbReference>
<dbReference type="PANTHER" id="PTHR47473">
    <property type="entry name" value="BTA1P"/>
    <property type="match status" value="1"/>
</dbReference>
<dbReference type="OMA" id="CQDARKF"/>
<reference evidence="1 2" key="1">
    <citation type="journal article" date="2018" name="Cell">
        <title>The Chara Genome: Secondary Complexity and Implications for Plant Terrestrialization.</title>
        <authorList>
            <person name="Nishiyama T."/>
            <person name="Sakayama H."/>
            <person name="Vries J.D."/>
            <person name="Buschmann H."/>
            <person name="Saint-Marcoux D."/>
            <person name="Ullrich K.K."/>
            <person name="Haas F.B."/>
            <person name="Vanderstraeten L."/>
            <person name="Becker D."/>
            <person name="Lang D."/>
            <person name="Vosolsobe S."/>
            <person name="Rombauts S."/>
            <person name="Wilhelmsson P.K.I."/>
            <person name="Janitza P."/>
            <person name="Kern R."/>
            <person name="Heyl A."/>
            <person name="Rumpler F."/>
            <person name="Villalobos L.I.A.C."/>
            <person name="Clay J.M."/>
            <person name="Skokan R."/>
            <person name="Toyoda A."/>
            <person name="Suzuki Y."/>
            <person name="Kagoshima H."/>
            <person name="Schijlen E."/>
            <person name="Tajeshwar N."/>
            <person name="Catarino B."/>
            <person name="Hetherington A.J."/>
            <person name="Saltykova A."/>
            <person name="Bonnot C."/>
            <person name="Breuninger H."/>
            <person name="Symeonidi A."/>
            <person name="Radhakrishnan G.V."/>
            <person name="Van Nieuwerburgh F."/>
            <person name="Deforce D."/>
            <person name="Chang C."/>
            <person name="Karol K.G."/>
            <person name="Hedrich R."/>
            <person name="Ulvskov P."/>
            <person name="Glockner G."/>
            <person name="Delwiche C.F."/>
            <person name="Petrasek J."/>
            <person name="Van de Peer Y."/>
            <person name="Friml J."/>
            <person name="Beilby M."/>
            <person name="Dolan L."/>
            <person name="Kohara Y."/>
            <person name="Sugano S."/>
            <person name="Fujiyama A."/>
            <person name="Delaux P.-M."/>
            <person name="Quint M."/>
            <person name="TheiBen G."/>
            <person name="Hagemann M."/>
            <person name="Harholt J."/>
            <person name="Dunand C."/>
            <person name="Zachgo S."/>
            <person name="Langdale J."/>
            <person name="Maumus F."/>
            <person name="Straeten D.V.D."/>
            <person name="Gould S.B."/>
            <person name="Rensing S.A."/>
        </authorList>
    </citation>
    <scope>NUCLEOTIDE SEQUENCE [LARGE SCALE GENOMIC DNA]</scope>
    <source>
        <strain evidence="1 2">S276</strain>
    </source>
</reference>
<sequence length="468" mass="54205">MSVIDAAAAYLADDGLVGVADFFTSARHDNPNRQHSAIKRWFWRLVFERANMDLSHQRRSYLDYVFEPVYEYNGVGKNPYIPFFHAPYYQWVGRPRNVSCLTIERFPARASDDLECKRPPTFPPTFLYSLSWEDPREDDRVLEISSDDVVLTLTSGGCNALDLVLQGAKQVVAVDMNPAQSYLLELKRVATMRLPFEDVWQMFGDGVHPKFPQLLERELSPFLSGMGRLIRAVRFLAKVTRQEKWIDNIVNAPTLSKQADVWSATVGRWLRQAGIGARIFSFFFTNRLVLWFCAGVCKGQLNLIRKEDNIYSYIVRSLNYVATESHLRDSNYFYRCCLTGRFARHCCPRFLEEPCFNKLKVELASQECLLIRTGSFVSELKKRLYSKVILMDHVDWLEQHDIEELANALQKHVKVGGRIIWRSASRKPHYSQAFEKAGFKVIRIRSSETYMDRVSMYASFYVGIRQDS</sequence>
<evidence type="ECO:0000313" key="2">
    <source>
        <dbReference type="Proteomes" id="UP000265515"/>
    </source>
</evidence>
<evidence type="ECO:0008006" key="3">
    <source>
        <dbReference type="Google" id="ProtNLM"/>
    </source>
</evidence>
<dbReference type="AlphaFoldDB" id="A0A388JZD4"/>
<dbReference type="Proteomes" id="UP000265515">
    <property type="component" value="Unassembled WGS sequence"/>
</dbReference>
<protein>
    <recommendedName>
        <fullName evidence="3">DUF3419 domain-containing protein</fullName>
    </recommendedName>
</protein>
<dbReference type="EMBL" id="BFEA01000036">
    <property type="protein sequence ID" value="GBG63137.1"/>
    <property type="molecule type" value="Genomic_DNA"/>
</dbReference>
<gene>
    <name evidence="1" type="ORF">CBR_g36906</name>
</gene>
<proteinExistence type="predicted"/>
<dbReference type="Gramene" id="GBG63137">
    <property type="protein sequence ID" value="GBG63137"/>
    <property type="gene ID" value="CBR_g36906"/>
</dbReference>
<dbReference type="InterPro" id="IPR021829">
    <property type="entry name" value="DUF3419"/>
</dbReference>
<dbReference type="OrthoDB" id="10253390at2759"/>
<keyword evidence="2" id="KW-1185">Reference proteome</keyword>
<comment type="caution">
    <text evidence="1">The sequence shown here is derived from an EMBL/GenBank/DDBJ whole genome shotgun (WGS) entry which is preliminary data.</text>
</comment>